<keyword evidence="2" id="KW-1185">Reference proteome</keyword>
<protein>
    <recommendedName>
        <fullName evidence="3">Carbohydrate binding domain-containing protein</fullName>
    </recommendedName>
</protein>
<evidence type="ECO:0000313" key="2">
    <source>
        <dbReference type="Proteomes" id="UP001062165"/>
    </source>
</evidence>
<name>A0ABY6CW23_9BACT</name>
<dbReference type="Proteomes" id="UP001062165">
    <property type="component" value="Chromosome"/>
</dbReference>
<organism evidence="1 2">
    <name type="scientific">Reichenbachiella carrageenanivorans</name>
    <dbReference type="NCBI Taxonomy" id="2979869"/>
    <lineage>
        <taxon>Bacteria</taxon>
        <taxon>Pseudomonadati</taxon>
        <taxon>Bacteroidota</taxon>
        <taxon>Cytophagia</taxon>
        <taxon>Cytophagales</taxon>
        <taxon>Reichenbachiellaceae</taxon>
        <taxon>Reichenbachiella</taxon>
    </lineage>
</organism>
<gene>
    <name evidence="1" type="ORF">N7E81_12135</name>
</gene>
<proteinExistence type="predicted"/>
<dbReference type="RefSeq" id="WP_263049853.1">
    <property type="nucleotide sequence ID" value="NZ_CP106735.1"/>
</dbReference>
<dbReference type="Gene3D" id="2.60.120.260">
    <property type="entry name" value="Galactose-binding domain-like"/>
    <property type="match status" value="1"/>
</dbReference>
<reference evidence="1" key="1">
    <citation type="submission" date="2022-10" db="EMBL/GenBank/DDBJ databases">
        <title>Comparative genomics and taxonomic characterization of three novel marine species of genus Reichenbachiella exhibiting antioxidant and polysaccharide degradation activities.</title>
        <authorList>
            <person name="Muhammad N."/>
            <person name="Lee Y.-J."/>
            <person name="Ko J."/>
            <person name="Kim S.-G."/>
        </authorList>
    </citation>
    <scope>NUCLEOTIDE SEQUENCE</scope>
    <source>
        <strain evidence="1">Wsw4-B4</strain>
    </source>
</reference>
<accession>A0ABY6CW23</accession>
<dbReference type="EMBL" id="CP106735">
    <property type="protein sequence ID" value="UXX78107.1"/>
    <property type="molecule type" value="Genomic_DNA"/>
</dbReference>
<dbReference type="PROSITE" id="PS51257">
    <property type="entry name" value="PROKAR_LIPOPROTEIN"/>
    <property type="match status" value="1"/>
</dbReference>
<evidence type="ECO:0008006" key="3">
    <source>
        <dbReference type="Google" id="ProtNLM"/>
    </source>
</evidence>
<sequence>MKNIFKISVLMFSLFIMSCEEEEDFSPQYSDISWFTGQQGVATFNLSVNNYLTFMDLSQNALSHKWVITDSSYFLTPEFTEKDSVYDKFIIPNAGLESESSDVHVLFSKPGQQTVQLYNTFEDSVAWFSLDTDTLYAEQIDGLWVIDTTFVVDVFADLAPAFKVYADDVEVLSVSEDDMPSLADTASWPMVNVEVGGTLKYESVSTTGRPTGTTWTLTSGDVSEEKRGNEVTFLYTKLGEYYAGEMTSNRSGDFMPSANASKIIPLKIKGIPSSQPFVYSGNLVENGDGAITFSVSGEVTENSVKGTAGNFTVHVKNGAFDQDIDVLDVTLDPNDMTSIVLALTAPIYNTDTVKVSYDGLGSIQSVDTRELEAFGPESLAPSFEAGVLPDYFSGFETFKDNVKNAYCEGYFVGNNNVPFAWWNRVEDITHSGLAAMKFESPATGMDGNNIILQGTNVRDKVLPAQAYRACVWVYIPTGTTLTTLSLKSAKYGGTPIVEAVDIASVPRNTWTQLCIDISFDLDTDNQTRLDYVFTPGLNPADAVTQTVYLDDWNLIPLETRP</sequence>
<evidence type="ECO:0000313" key="1">
    <source>
        <dbReference type="EMBL" id="UXX78107.1"/>
    </source>
</evidence>